<protein>
    <recommendedName>
        <fullName evidence="3">Penicillin-binding protein 1C</fullName>
    </recommendedName>
</protein>
<evidence type="ECO:0008006" key="3">
    <source>
        <dbReference type="Google" id="ProtNLM"/>
    </source>
</evidence>
<feature type="non-terminal residue" evidence="1">
    <location>
        <position position="95"/>
    </location>
</feature>
<proteinExistence type="predicted"/>
<dbReference type="AlphaFoldDB" id="A0ABD5SJ50"/>
<evidence type="ECO:0000313" key="2">
    <source>
        <dbReference type="Proteomes" id="UP001596442"/>
    </source>
</evidence>
<reference evidence="1 2" key="1">
    <citation type="journal article" date="2019" name="Int. J. Syst. Evol. Microbiol.">
        <title>The Global Catalogue of Microorganisms (GCM) 10K type strain sequencing project: providing services to taxonomists for standard genome sequencing and annotation.</title>
        <authorList>
            <consortium name="The Broad Institute Genomics Platform"/>
            <consortium name="The Broad Institute Genome Sequencing Center for Infectious Disease"/>
            <person name="Wu L."/>
            <person name="Ma J."/>
        </authorList>
    </citation>
    <scope>NUCLEOTIDE SEQUENCE [LARGE SCALE GENOMIC DNA]</scope>
    <source>
        <strain evidence="1 2">CGMCC 1.3239</strain>
    </source>
</reference>
<keyword evidence="2" id="KW-1185">Reference proteome</keyword>
<dbReference type="Proteomes" id="UP001596442">
    <property type="component" value="Unassembled WGS sequence"/>
</dbReference>
<evidence type="ECO:0000313" key="1">
    <source>
        <dbReference type="EMBL" id="MFC6755283.1"/>
    </source>
</evidence>
<name>A0ABD5SJ50_9EURY</name>
<gene>
    <name evidence="1" type="ORF">ACFQEU_17685</name>
</gene>
<comment type="caution">
    <text evidence="1">The sequence shown here is derived from an EMBL/GenBank/DDBJ whole genome shotgun (WGS) entry which is preliminary data.</text>
</comment>
<sequence length="95" mass="11193">MQLMKVWGRRISRPMYRLLPNRRLQQLLRRSALLGASLVLLLFTLDRCLPLQLPTDNQFFARTLVDESGRPLRAFADQYGIWRYPVTLEQVSPSY</sequence>
<dbReference type="EMBL" id="JBHSWW010000674">
    <property type="protein sequence ID" value="MFC6755283.1"/>
    <property type="molecule type" value="Genomic_DNA"/>
</dbReference>
<accession>A0ABD5SJ50</accession>
<organism evidence="1 2">
    <name type="scientific">Halorubrum tibetense</name>
    <dbReference type="NCBI Taxonomy" id="175631"/>
    <lineage>
        <taxon>Archaea</taxon>
        <taxon>Methanobacteriati</taxon>
        <taxon>Methanobacteriota</taxon>
        <taxon>Stenosarchaea group</taxon>
        <taxon>Halobacteria</taxon>
        <taxon>Halobacteriales</taxon>
        <taxon>Haloferacaceae</taxon>
        <taxon>Halorubrum</taxon>
    </lineage>
</organism>